<proteinExistence type="inferred from homology"/>
<dbReference type="GO" id="GO:0007035">
    <property type="term" value="P:vacuolar acidification"/>
    <property type="evidence" value="ECO:0007669"/>
    <property type="project" value="TreeGrafter"/>
</dbReference>
<evidence type="ECO:0000256" key="8">
    <source>
        <dbReference type="SAM" id="Coils"/>
    </source>
</evidence>
<gene>
    <name evidence="10" type="ORF">H8S44_08065</name>
</gene>
<evidence type="ECO:0000256" key="7">
    <source>
        <dbReference type="ARBA" id="ARBA00023136"/>
    </source>
</evidence>
<keyword evidence="6" id="KW-0406">Ion transport</keyword>
<comment type="caution">
    <text evidence="10">The sequence shown here is derived from an EMBL/GenBank/DDBJ whole genome shotgun (WGS) entry which is preliminary data.</text>
</comment>
<dbReference type="Proteomes" id="UP000649345">
    <property type="component" value="Unassembled WGS sequence"/>
</dbReference>
<evidence type="ECO:0000256" key="1">
    <source>
        <dbReference type="ARBA" id="ARBA00004141"/>
    </source>
</evidence>
<evidence type="ECO:0000313" key="10">
    <source>
        <dbReference type="EMBL" id="MBC5659723.1"/>
    </source>
</evidence>
<feature type="transmembrane region" description="Helical" evidence="9">
    <location>
        <begin position="591"/>
        <end position="615"/>
    </location>
</feature>
<keyword evidence="8" id="KW-0175">Coiled coil</keyword>
<dbReference type="EMBL" id="JACOOR010000004">
    <property type="protein sequence ID" value="MBC5659723.1"/>
    <property type="molecule type" value="Genomic_DNA"/>
</dbReference>
<evidence type="ECO:0000256" key="4">
    <source>
        <dbReference type="ARBA" id="ARBA00022692"/>
    </source>
</evidence>
<reference evidence="10" key="1">
    <citation type="submission" date="2020-08" db="EMBL/GenBank/DDBJ databases">
        <title>Genome public.</title>
        <authorList>
            <person name="Liu C."/>
            <person name="Sun Q."/>
        </authorList>
    </citation>
    <scope>NUCLEOTIDE SEQUENCE</scope>
    <source>
        <strain evidence="10">NSJ-68</strain>
    </source>
</reference>
<evidence type="ECO:0000256" key="3">
    <source>
        <dbReference type="ARBA" id="ARBA00022448"/>
    </source>
</evidence>
<keyword evidence="7 9" id="KW-0472">Membrane</keyword>
<feature type="transmembrane region" description="Helical" evidence="9">
    <location>
        <begin position="537"/>
        <end position="555"/>
    </location>
</feature>
<keyword evidence="5 9" id="KW-1133">Transmembrane helix</keyword>
<dbReference type="GO" id="GO:0033179">
    <property type="term" value="C:proton-transporting V-type ATPase, V0 domain"/>
    <property type="evidence" value="ECO:0007669"/>
    <property type="project" value="InterPro"/>
</dbReference>
<dbReference type="RefSeq" id="WP_186872031.1">
    <property type="nucleotide sequence ID" value="NZ_JACOOR010000004.1"/>
</dbReference>
<feature type="transmembrane region" description="Helical" evidence="9">
    <location>
        <begin position="430"/>
        <end position="461"/>
    </location>
</feature>
<comment type="subcellular location">
    <subcellularLocation>
        <location evidence="1">Membrane</location>
        <topology evidence="1">Multi-pass membrane protein</topology>
    </subcellularLocation>
</comment>
<dbReference type="PANTHER" id="PTHR11629">
    <property type="entry name" value="VACUOLAR PROTON ATPASES"/>
    <property type="match status" value="1"/>
</dbReference>
<organism evidence="10 11">
    <name type="scientific">Anaerosacchariphilus hominis</name>
    <dbReference type="NCBI Taxonomy" id="2763017"/>
    <lineage>
        <taxon>Bacteria</taxon>
        <taxon>Bacillati</taxon>
        <taxon>Bacillota</taxon>
        <taxon>Clostridia</taxon>
        <taxon>Lachnospirales</taxon>
        <taxon>Lachnospiraceae</taxon>
        <taxon>Anaerosacchariphilus</taxon>
    </lineage>
</organism>
<evidence type="ECO:0000313" key="11">
    <source>
        <dbReference type="Proteomes" id="UP000649345"/>
    </source>
</evidence>
<feature type="transmembrane region" description="Helical" evidence="9">
    <location>
        <begin position="498"/>
        <end position="517"/>
    </location>
</feature>
<name>A0A923RLY3_9FIRM</name>
<sequence>MIVKMKFLSITGPKNDIERMAGQYLSKYEIQLEHALTELKTVQNLRAYTDKNPYEEILRQASEYLPADLHTDREFPDMTVEKAEQILREAEKNLTDLKDQKAELAAKREKCKASMDSIEPFQGLEFDVHSLLNFHYEKYRFGRVSKEYFDKFDRYVYDTLDTIFYKCRSDEEYVYGVYFVPASLADKVDAVYASMHFEHIFIPDEYEGTATQAYGELKKQLAALDEAMVELDKKISAVVADRLDELAAAAAYLKKRSASFDIRKYAALTREKDNVFYILCGWMPEDQANAFQKEIENDEQTFVVVEDDHDNIFSTPPTKLHNFKLFRPFEMYVKMYGLPAYNEMDPTMFVAITYAFIFGAMFGDVGQGLVLLLGGLFLYKKKGMDLAAIIGSAGIFSTFFGFMYGSFFGFEDVLKARWLKPKEAMMTLPVVGQMNTVFVVAIVFGMFLILTAMILHIIVAVRNHDVEGAWFDTNGVAGFIFYGFIVASLILFMSGHALPATIIMVLVLGLPLLAMAFKEPLSAWMEKKKADLDGGVGMYLVQTFFEMFEVLLSFFSNTLSFVRIGAFAVSHAAMMEVVLMLAGFENGATGNWLVIVLGNAFVCAMEGLIVGIQVLRLEYYELFSRFYKGTGHAFKPYKMKEK</sequence>
<feature type="transmembrane region" description="Helical" evidence="9">
    <location>
        <begin position="354"/>
        <end position="379"/>
    </location>
</feature>
<accession>A0A923RLY3</accession>
<comment type="similarity">
    <text evidence="2">Belongs to the V-ATPase 116 kDa subunit family.</text>
</comment>
<dbReference type="Pfam" id="PF01496">
    <property type="entry name" value="V_ATPase_I"/>
    <property type="match status" value="1"/>
</dbReference>
<protein>
    <submittedName>
        <fullName evidence="10">ATPase</fullName>
    </submittedName>
</protein>
<keyword evidence="11" id="KW-1185">Reference proteome</keyword>
<evidence type="ECO:0000256" key="9">
    <source>
        <dbReference type="SAM" id="Phobius"/>
    </source>
</evidence>
<feature type="coiled-coil region" evidence="8">
    <location>
        <begin position="80"/>
        <end position="114"/>
    </location>
</feature>
<dbReference type="PANTHER" id="PTHR11629:SF63">
    <property type="entry name" value="V-TYPE PROTON ATPASE SUBUNIT A"/>
    <property type="match status" value="1"/>
</dbReference>
<feature type="transmembrane region" description="Helical" evidence="9">
    <location>
        <begin position="561"/>
        <end position="584"/>
    </location>
</feature>
<keyword evidence="4 9" id="KW-0812">Transmembrane</keyword>
<evidence type="ECO:0000256" key="6">
    <source>
        <dbReference type="ARBA" id="ARBA00023065"/>
    </source>
</evidence>
<feature type="transmembrane region" description="Helical" evidence="9">
    <location>
        <begin position="386"/>
        <end position="410"/>
    </location>
</feature>
<evidence type="ECO:0000256" key="2">
    <source>
        <dbReference type="ARBA" id="ARBA00009904"/>
    </source>
</evidence>
<dbReference type="GO" id="GO:0051117">
    <property type="term" value="F:ATPase binding"/>
    <property type="evidence" value="ECO:0007669"/>
    <property type="project" value="TreeGrafter"/>
</dbReference>
<dbReference type="InterPro" id="IPR002490">
    <property type="entry name" value="V-ATPase_116kDa_su"/>
</dbReference>
<feature type="transmembrane region" description="Helical" evidence="9">
    <location>
        <begin position="473"/>
        <end position="492"/>
    </location>
</feature>
<dbReference type="AlphaFoldDB" id="A0A923RLY3"/>
<evidence type="ECO:0000256" key="5">
    <source>
        <dbReference type="ARBA" id="ARBA00022989"/>
    </source>
</evidence>
<dbReference type="GO" id="GO:0016471">
    <property type="term" value="C:vacuolar proton-transporting V-type ATPase complex"/>
    <property type="evidence" value="ECO:0007669"/>
    <property type="project" value="TreeGrafter"/>
</dbReference>
<keyword evidence="3" id="KW-0813">Transport</keyword>
<dbReference type="GO" id="GO:0046961">
    <property type="term" value="F:proton-transporting ATPase activity, rotational mechanism"/>
    <property type="evidence" value="ECO:0007669"/>
    <property type="project" value="InterPro"/>
</dbReference>